<dbReference type="Pfam" id="PF00645">
    <property type="entry name" value="zf-PARP"/>
    <property type="match status" value="1"/>
</dbReference>
<comment type="caution">
    <text evidence="21">The sequence shown here is derived from an EMBL/GenBank/DDBJ whole genome shotgun (WGS) entry which is preliminary data.</text>
</comment>
<dbReference type="AlphaFoldDB" id="A0AA36D156"/>
<dbReference type="PROSITE" id="PS51059">
    <property type="entry name" value="PARP_CATALYTIC"/>
    <property type="match status" value="1"/>
</dbReference>
<dbReference type="InterPro" id="IPR001510">
    <property type="entry name" value="Znf_PARP"/>
</dbReference>
<keyword evidence="4" id="KW-0548">Nucleotidyltransferase</keyword>
<dbReference type="InterPro" id="IPR008893">
    <property type="entry name" value="WGR_domain"/>
</dbReference>
<evidence type="ECO:0000256" key="14">
    <source>
        <dbReference type="ARBA" id="ARBA00033987"/>
    </source>
</evidence>
<dbReference type="GO" id="GO:1990404">
    <property type="term" value="F:NAD+-protein mono-ADP-ribosyltransferase activity"/>
    <property type="evidence" value="ECO:0007669"/>
    <property type="project" value="TreeGrafter"/>
</dbReference>
<dbReference type="InterPro" id="IPR004102">
    <property type="entry name" value="Poly(ADP-ribose)pol_reg_dom"/>
</dbReference>
<dbReference type="EC" id="2.4.2.-" evidence="15"/>
<evidence type="ECO:0000256" key="2">
    <source>
        <dbReference type="ARBA" id="ARBA00022676"/>
    </source>
</evidence>
<feature type="domain" description="PARP alpha-helical" evidence="19">
    <location>
        <begin position="534"/>
        <end position="649"/>
    </location>
</feature>
<evidence type="ECO:0000259" key="17">
    <source>
        <dbReference type="PROSITE" id="PS50064"/>
    </source>
</evidence>
<evidence type="ECO:0000256" key="15">
    <source>
        <dbReference type="RuleBase" id="RU362114"/>
    </source>
</evidence>
<dbReference type="GO" id="GO:0005730">
    <property type="term" value="C:nucleolus"/>
    <property type="evidence" value="ECO:0007669"/>
    <property type="project" value="TreeGrafter"/>
</dbReference>
<dbReference type="Gene3D" id="1.10.20.130">
    <property type="match status" value="1"/>
</dbReference>
<dbReference type="PROSITE" id="PS51977">
    <property type="entry name" value="WGR"/>
    <property type="match status" value="1"/>
</dbReference>
<keyword evidence="3 15" id="KW-0808">Transferase</keyword>
<reference evidence="21" key="1">
    <citation type="submission" date="2023-06" db="EMBL/GenBank/DDBJ databases">
        <authorList>
            <person name="Delattre M."/>
        </authorList>
    </citation>
    <scope>NUCLEOTIDE SEQUENCE</scope>
    <source>
        <strain evidence="21">AF72</strain>
    </source>
</reference>
<proteinExistence type="inferred from homology"/>
<dbReference type="PROSITE" id="PS51060">
    <property type="entry name" value="PARP_ALPHA_HD"/>
    <property type="match status" value="1"/>
</dbReference>
<dbReference type="CDD" id="cd08001">
    <property type="entry name" value="WGR_PARP1_like"/>
    <property type="match status" value="1"/>
</dbReference>
<evidence type="ECO:0000256" key="3">
    <source>
        <dbReference type="ARBA" id="ARBA00022679"/>
    </source>
</evidence>
<dbReference type="Proteomes" id="UP001177023">
    <property type="component" value="Unassembled WGS sequence"/>
</dbReference>
<evidence type="ECO:0000256" key="16">
    <source>
        <dbReference type="SAM" id="MobiDB-lite"/>
    </source>
</evidence>
<dbReference type="Gene3D" id="3.90.228.10">
    <property type="match status" value="1"/>
</dbReference>
<dbReference type="InterPro" id="IPR038650">
    <property type="entry name" value="PADR1_C_dom_sf"/>
</dbReference>
<evidence type="ECO:0000256" key="11">
    <source>
        <dbReference type="ARBA" id="ARBA00023125"/>
    </source>
</evidence>
<dbReference type="InterPro" id="IPR050800">
    <property type="entry name" value="ARTD/PARP"/>
</dbReference>
<keyword evidence="11" id="KW-0238">DNA-binding</keyword>
<dbReference type="Pfam" id="PF21728">
    <property type="entry name" value="PADR1_N"/>
    <property type="match status" value="1"/>
</dbReference>
<evidence type="ECO:0000256" key="12">
    <source>
        <dbReference type="ARBA" id="ARBA00023242"/>
    </source>
</evidence>
<dbReference type="EMBL" id="CATQJA010002655">
    <property type="protein sequence ID" value="CAJ0579142.1"/>
    <property type="molecule type" value="Genomic_DNA"/>
</dbReference>
<comment type="catalytic activity">
    <reaction evidence="14">
        <text>NAD(+) + (ADP-D-ribosyl)n-acceptor = nicotinamide + (ADP-D-ribosyl)n+1-acceptor + H(+).</text>
        <dbReference type="EC" id="2.4.2.30"/>
    </reaction>
</comment>
<evidence type="ECO:0000256" key="1">
    <source>
        <dbReference type="ARBA" id="ARBA00004123"/>
    </source>
</evidence>
<evidence type="ECO:0000256" key="8">
    <source>
        <dbReference type="ARBA" id="ARBA00022771"/>
    </source>
</evidence>
<dbReference type="SMART" id="SM00773">
    <property type="entry name" value="WGR"/>
    <property type="match status" value="1"/>
</dbReference>
<evidence type="ECO:0000256" key="4">
    <source>
        <dbReference type="ARBA" id="ARBA00022695"/>
    </source>
</evidence>
<evidence type="ECO:0000256" key="13">
    <source>
        <dbReference type="ARBA" id="ARBA00024347"/>
    </source>
</evidence>
<evidence type="ECO:0000313" key="21">
    <source>
        <dbReference type="EMBL" id="CAJ0579142.1"/>
    </source>
</evidence>
<comment type="similarity">
    <text evidence="13">Belongs to the ARTD/PARP family.</text>
</comment>
<dbReference type="InterPro" id="IPR012982">
    <property type="entry name" value="PARP1-like_PADR1_Zn_ribbon"/>
</dbReference>
<dbReference type="PROSITE" id="PS52007">
    <property type="entry name" value="PADR1"/>
    <property type="match status" value="1"/>
</dbReference>
<feature type="domain" description="WGR" evidence="20">
    <location>
        <begin position="415"/>
        <end position="513"/>
    </location>
</feature>
<gene>
    <name evidence="21" type="ORF">MSPICULIGERA_LOCUS17372</name>
</gene>
<feature type="non-terminal residue" evidence="21">
    <location>
        <position position="1"/>
    </location>
</feature>
<dbReference type="GO" id="GO:0070212">
    <property type="term" value="P:protein poly-ADP-ribosylation"/>
    <property type="evidence" value="ECO:0007669"/>
    <property type="project" value="TreeGrafter"/>
</dbReference>
<dbReference type="PANTHER" id="PTHR10459:SF60">
    <property type="entry name" value="POLY [ADP-RIBOSE] POLYMERASE 2"/>
    <property type="match status" value="1"/>
</dbReference>
<accession>A0AA36D156</accession>
<dbReference type="SMART" id="SM01335">
    <property type="entry name" value="PADR1"/>
    <property type="match status" value="1"/>
</dbReference>
<dbReference type="Gene3D" id="3.30.1740.10">
    <property type="entry name" value="Zinc finger, PARP-type"/>
    <property type="match status" value="2"/>
</dbReference>
<dbReference type="GO" id="GO:0003677">
    <property type="term" value="F:DNA binding"/>
    <property type="evidence" value="ECO:0007669"/>
    <property type="project" value="UniProtKB-KW"/>
</dbReference>
<evidence type="ECO:0000256" key="6">
    <source>
        <dbReference type="ARBA" id="ARBA00022737"/>
    </source>
</evidence>
<dbReference type="Pfam" id="PF00644">
    <property type="entry name" value="PARP"/>
    <property type="match status" value="1"/>
</dbReference>
<keyword evidence="2 15" id="KW-0328">Glycosyltransferase</keyword>
<dbReference type="GO" id="GO:0006302">
    <property type="term" value="P:double-strand break repair"/>
    <property type="evidence" value="ECO:0007669"/>
    <property type="project" value="TreeGrafter"/>
</dbReference>
<dbReference type="GO" id="GO:0003950">
    <property type="term" value="F:NAD+ poly-ADP-ribosyltransferase activity"/>
    <property type="evidence" value="ECO:0007669"/>
    <property type="project" value="UniProtKB-UniRule"/>
</dbReference>
<keyword evidence="6" id="KW-0677">Repeat</keyword>
<keyword evidence="5" id="KW-0479">Metal-binding</keyword>
<organism evidence="21 22">
    <name type="scientific">Mesorhabditis spiculigera</name>
    <dbReference type="NCBI Taxonomy" id="96644"/>
    <lineage>
        <taxon>Eukaryota</taxon>
        <taxon>Metazoa</taxon>
        <taxon>Ecdysozoa</taxon>
        <taxon>Nematoda</taxon>
        <taxon>Chromadorea</taxon>
        <taxon>Rhabditida</taxon>
        <taxon>Rhabditina</taxon>
        <taxon>Rhabditomorpha</taxon>
        <taxon>Rhabditoidea</taxon>
        <taxon>Rhabditidae</taxon>
        <taxon>Mesorhabditinae</taxon>
        <taxon>Mesorhabditis</taxon>
    </lineage>
</organism>
<keyword evidence="8" id="KW-0863">Zinc-finger</keyword>
<dbReference type="InterPro" id="IPR049296">
    <property type="entry name" value="PARP1-like_PADR1_N"/>
</dbReference>
<keyword evidence="22" id="KW-1185">Reference proteome</keyword>
<dbReference type="InterPro" id="IPR036930">
    <property type="entry name" value="WGR_dom_sf"/>
</dbReference>
<keyword evidence="7" id="KW-0013">ADP-ribosylation</keyword>
<dbReference type="InterPro" id="IPR036957">
    <property type="entry name" value="Znf_PARP_sf"/>
</dbReference>
<evidence type="ECO:0000313" key="22">
    <source>
        <dbReference type="Proteomes" id="UP001177023"/>
    </source>
</evidence>
<dbReference type="Gene3D" id="2.20.25.630">
    <property type="match status" value="1"/>
</dbReference>
<keyword evidence="10 15" id="KW-0520">NAD</keyword>
<feature type="domain" description="PARP-type" evidence="17">
    <location>
        <begin position="16"/>
        <end position="100"/>
    </location>
</feature>
<dbReference type="Pfam" id="PF05406">
    <property type="entry name" value="WGR"/>
    <property type="match status" value="1"/>
</dbReference>
<dbReference type="SUPFAM" id="SSF56399">
    <property type="entry name" value="ADP-ribosylation"/>
    <property type="match status" value="1"/>
</dbReference>
<dbReference type="Pfam" id="PF02877">
    <property type="entry name" value="PARP_reg"/>
    <property type="match status" value="1"/>
</dbReference>
<feature type="domain" description="PARP-type" evidence="17">
    <location>
        <begin position="122"/>
        <end position="196"/>
    </location>
</feature>
<keyword evidence="12" id="KW-0539">Nucleus</keyword>
<dbReference type="CDD" id="cd01437">
    <property type="entry name" value="parp_like"/>
    <property type="match status" value="1"/>
</dbReference>
<evidence type="ECO:0000259" key="20">
    <source>
        <dbReference type="PROSITE" id="PS51977"/>
    </source>
</evidence>
<evidence type="ECO:0000259" key="18">
    <source>
        <dbReference type="PROSITE" id="PS51059"/>
    </source>
</evidence>
<evidence type="ECO:0000256" key="7">
    <source>
        <dbReference type="ARBA" id="ARBA00022765"/>
    </source>
</evidence>
<dbReference type="SUPFAM" id="SSF142921">
    <property type="entry name" value="WGR domain-like"/>
    <property type="match status" value="1"/>
</dbReference>
<feature type="region of interest" description="Disordered" evidence="16">
    <location>
        <begin position="204"/>
        <end position="224"/>
    </location>
</feature>
<dbReference type="SUPFAM" id="SSF47587">
    <property type="entry name" value="Domain of poly(ADP-ribose) polymerase"/>
    <property type="match status" value="1"/>
</dbReference>
<dbReference type="Pfam" id="PF08063">
    <property type="entry name" value="Zn_ribbon_PADR1"/>
    <property type="match status" value="1"/>
</dbReference>
<dbReference type="SUPFAM" id="SSF57716">
    <property type="entry name" value="Glucocorticoid receptor-like (DNA-binding domain)"/>
    <property type="match status" value="2"/>
</dbReference>
<dbReference type="PANTHER" id="PTHR10459">
    <property type="entry name" value="DNA LIGASE"/>
    <property type="match status" value="1"/>
</dbReference>
<evidence type="ECO:0000259" key="19">
    <source>
        <dbReference type="PROSITE" id="PS51060"/>
    </source>
</evidence>
<evidence type="ECO:0000256" key="5">
    <source>
        <dbReference type="ARBA" id="ARBA00022723"/>
    </source>
</evidence>
<dbReference type="SMART" id="SM01336">
    <property type="entry name" value="zf-PARP"/>
    <property type="match status" value="2"/>
</dbReference>
<protein>
    <recommendedName>
        <fullName evidence="15">Poly [ADP-ribose] polymerase</fullName>
        <shortName evidence="15">PARP</shortName>
        <ecNumber evidence="15">2.4.2.-</ecNumber>
    </recommendedName>
</protein>
<dbReference type="InterPro" id="IPR036616">
    <property type="entry name" value="Poly(ADP-ribose)pol_reg_dom_sf"/>
</dbReference>
<comment type="subcellular location">
    <subcellularLocation>
        <location evidence="1">Nucleus</location>
    </subcellularLocation>
</comment>
<dbReference type="InterPro" id="IPR012317">
    <property type="entry name" value="Poly(ADP-ribose)pol_cat_dom"/>
</dbReference>
<evidence type="ECO:0000256" key="10">
    <source>
        <dbReference type="ARBA" id="ARBA00023027"/>
    </source>
</evidence>
<keyword evidence="9" id="KW-0862">Zinc</keyword>
<evidence type="ECO:0000256" key="9">
    <source>
        <dbReference type="ARBA" id="ARBA00022833"/>
    </source>
</evidence>
<dbReference type="Gene3D" id="1.20.142.10">
    <property type="entry name" value="Poly(ADP-ribose) polymerase, regulatory domain"/>
    <property type="match status" value="1"/>
</dbReference>
<dbReference type="PROSITE" id="PS50064">
    <property type="entry name" value="ZF_PARP_2"/>
    <property type="match status" value="2"/>
</dbReference>
<dbReference type="GO" id="GO:0016779">
    <property type="term" value="F:nucleotidyltransferase activity"/>
    <property type="evidence" value="ECO:0007669"/>
    <property type="project" value="UniProtKB-KW"/>
</dbReference>
<name>A0AA36D156_9BILA</name>
<sequence length="796" mass="90702">MGSEPDNSAKLVELPYRAEYAKTNRSTCKKCKQPIGQDALRISVREPSQFFDGMQDFWHHYKCFWTALKGGEINERSIRGFDWLKWEDQERIRASISEHDAATRPGSSNSGIGKDGIQMSMIKVEYAKTDRIKCHGCNLLVAKGVMKFGVKARFYHFECLFTPNGVYDGQPGQISGYNDLTESHRWWLDLEIGGVRDHVEQSDGVTGTLLPTGQKRPAPVEKTESAERMDKLEIQTNLLEELRTGFKERFTKQQLNALQEANFLDKPEAEGEDALVELLCDAALFGRSTRCPTCLAGQYMFSSTQQMYVCTGHLTEWTRCHESTRQPDRIPFGVPNEMGIAVPWLINEAPINKMKERLYIDHAGKVVSDAKAFRHTGARKILCADMESGHKSTASGKSFVKNGTTIDAEFTHAQVCHVVRDPDGSLYNAVLSSADMSSGRNSYYKLQLLKHDTKEKYYVFRSWGRIGTTQGGCVEDEFWTLNTAVDSFEIHFKDKSGNDWKDRKYFRKKAGFMNIVETDNSELVAETSVAPGSRSLLPRPIIDIMKMIFDVDNIKQALKEYDIDIKKMPLGKLSKSQITKAFVVLQELTELFNAANCEQKAKIIDASNRFYSIIPHNKLELLESLKRVQKKSVMLESLLEILEAYSMMSRKQQPEVVERDPVDTHYERLACKMTVVDKDSDEYKRLVDYATKTHGQTHQQLKVEIIDILRLERSGEAERFRKELGNRMLLWHGSGVPNYGGILSQGLRIAPPEAPVTGYMFGKGVYFADMFSKYIVYDVNQIHLRYLVRCKFKLAY</sequence>
<feature type="domain" description="PARP catalytic" evidence="18">
    <location>
        <begin position="660"/>
        <end position="796"/>
    </location>
</feature>
<dbReference type="GO" id="GO:0008270">
    <property type="term" value="F:zinc ion binding"/>
    <property type="evidence" value="ECO:0007669"/>
    <property type="project" value="UniProtKB-KW"/>
</dbReference>
<dbReference type="FunFam" id="1.20.142.10:FF:000002">
    <property type="entry name" value="Poly [ADP-ribose] polymerase"/>
    <property type="match status" value="1"/>
</dbReference>